<evidence type="ECO:0000259" key="1">
    <source>
        <dbReference type="Pfam" id="PF12680"/>
    </source>
</evidence>
<dbReference type="RefSeq" id="WP_106771588.1">
    <property type="nucleotide sequence ID" value="NZ_PXYK01000006.1"/>
</dbReference>
<dbReference type="Gene3D" id="3.10.450.50">
    <property type="match status" value="1"/>
</dbReference>
<dbReference type="Proteomes" id="UP000241229">
    <property type="component" value="Unassembled WGS sequence"/>
</dbReference>
<feature type="domain" description="SnoaL-like" evidence="1">
    <location>
        <begin position="8"/>
        <end position="110"/>
    </location>
</feature>
<dbReference type="OrthoDB" id="8380550at2"/>
<comment type="caution">
    <text evidence="2">The sequence shown here is derived from an EMBL/GenBank/DDBJ whole genome shotgun (WGS) entry which is preliminary data.</text>
</comment>
<evidence type="ECO:0000313" key="2">
    <source>
        <dbReference type="EMBL" id="PSJ62486.1"/>
    </source>
</evidence>
<accession>A0A2P7SJ11</accession>
<sequence length="117" mass="12914">MSDPVDVLRRYHDAIDALDYAAIEAFFAEDASYASKGVGALKGKAAIMAAFRRYFSEHPDQVAHDDRVEKLGETSARSSWHLEATSATTGEKLVRKGEETIFLDAEGKIERVDVHDA</sequence>
<dbReference type="AlphaFoldDB" id="A0A2P7SJ11"/>
<organism evidence="2 3">
    <name type="scientific">Kumtagia ephedrae</name>
    <dbReference type="NCBI Taxonomy" id="2116701"/>
    <lineage>
        <taxon>Bacteria</taxon>
        <taxon>Pseudomonadati</taxon>
        <taxon>Pseudomonadota</taxon>
        <taxon>Alphaproteobacteria</taxon>
        <taxon>Hyphomicrobiales</taxon>
        <taxon>Phyllobacteriaceae</taxon>
        <taxon>Kumtagia</taxon>
    </lineage>
</organism>
<name>A0A2P7SJ11_9HYPH</name>
<dbReference type="Pfam" id="PF12680">
    <property type="entry name" value="SnoaL_2"/>
    <property type="match status" value="1"/>
</dbReference>
<dbReference type="InterPro" id="IPR037401">
    <property type="entry name" value="SnoaL-like"/>
</dbReference>
<gene>
    <name evidence="2" type="ORF">C7I84_07705</name>
</gene>
<evidence type="ECO:0000313" key="3">
    <source>
        <dbReference type="Proteomes" id="UP000241229"/>
    </source>
</evidence>
<reference evidence="2 3" key="1">
    <citation type="submission" date="2018-03" db="EMBL/GenBank/DDBJ databases">
        <title>The draft genome of Mesorhizobium sp. 6GN-30.</title>
        <authorList>
            <person name="Liu L."/>
            <person name="Li L."/>
            <person name="Wang T."/>
            <person name="Zhang X."/>
            <person name="Liang L."/>
        </authorList>
    </citation>
    <scope>NUCLEOTIDE SEQUENCE [LARGE SCALE GENOMIC DNA]</scope>
    <source>
        <strain evidence="2 3">6GN30</strain>
    </source>
</reference>
<keyword evidence="3" id="KW-1185">Reference proteome</keyword>
<dbReference type="EMBL" id="PXYK01000006">
    <property type="protein sequence ID" value="PSJ62486.1"/>
    <property type="molecule type" value="Genomic_DNA"/>
</dbReference>
<dbReference type="InterPro" id="IPR032710">
    <property type="entry name" value="NTF2-like_dom_sf"/>
</dbReference>
<dbReference type="SUPFAM" id="SSF54427">
    <property type="entry name" value="NTF2-like"/>
    <property type="match status" value="1"/>
</dbReference>
<proteinExistence type="predicted"/>
<protein>
    <submittedName>
        <fullName evidence="2">DUF4440 domain-containing protein</fullName>
    </submittedName>
</protein>